<dbReference type="RefSeq" id="WP_089410344.1">
    <property type="nucleotide sequence ID" value="NZ_FZOU01000013.1"/>
</dbReference>
<evidence type="ECO:0000313" key="1">
    <source>
        <dbReference type="EMBL" id="SNT42000.1"/>
    </source>
</evidence>
<evidence type="ECO:0000313" key="2">
    <source>
        <dbReference type="Proteomes" id="UP000198356"/>
    </source>
</evidence>
<protein>
    <submittedName>
        <fullName evidence="1">Uncharacterized protein</fullName>
    </submittedName>
</protein>
<proteinExistence type="predicted"/>
<name>A0A239MHL9_9BACT</name>
<keyword evidence="2" id="KW-1185">Reference proteome</keyword>
<dbReference type="EMBL" id="FZOU01000013">
    <property type="protein sequence ID" value="SNT42000.1"/>
    <property type="molecule type" value="Genomic_DNA"/>
</dbReference>
<dbReference type="Proteomes" id="UP000198356">
    <property type="component" value="Unassembled WGS sequence"/>
</dbReference>
<dbReference type="OrthoDB" id="574439at2"/>
<reference evidence="1 2" key="1">
    <citation type="submission" date="2017-06" db="EMBL/GenBank/DDBJ databases">
        <authorList>
            <person name="Kim H.J."/>
            <person name="Triplett B.A."/>
        </authorList>
    </citation>
    <scope>NUCLEOTIDE SEQUENCE [LARGE SCALE GENOMIC DNA]</scope>
    <source>
        <strain evidence="1 2">DSM 18704</strain>
    </source>
</reference>
<dbReference type="AlphaFoldDB" id="A0A239MHL9"/>
<organism evidence="1 2">
    <name type="scientific">Granulicella rosea</name>
    <dbReference type="NCBI Taxonomy" id="474952"/>
    <lineage>
        <taxon>Bacteria</taxon>
        <taxon>Pseudomonadati</taxon>
        <taxon>Acidobacteriota</taxon>
        <taxon>Terriglobia</taxon>
        <taxon>Terriglobales</taxon>
        <taxon>Acidobacteriaceae</taxon>
        <taxon>Granulicella</taxon>
    </lineage>
</organism>
<sequence>MSKTNQFRSLIEASGQAPVAEPNLPVVHAVETKRTRRIGKRTAPDYVQVGVYIPKALHNKAKVLLIQEGHDRDFSQLIGDLLQQYVGS</sequence>
<accession>A0A239MHL9</accession>
<gene>
    <name evidence="1" type="ORF">SAMN05421770_11315</name>
</gene>